<dbReference type="EMBL" id="JBFMKM010000008">
    <property type="protein sequence ID" value="KAL1304451.1"/>
    <property type="molecule type" value="Genomic_DNA"/>
</dbReference>
<dbReference type="PANTHER" id="PTHR33146">
    <property type="entry name" value="ENDONUCLEASE 4"/>
    <property type="match status" value="1"/>
</dbReference>
<evidence type="ECO:0000313" key="10">
    <source>
        <dbReference type="Proteomes" id="UP001562354"/>
    </source>
</evidence>
<gene>
    <name evidence="9" type="ORF">AAFC00_003447</name>
</gene>
<evidence type="ECO:0000313" key="9">
    <source>
        <dbReference type="EMBL" id="KAL1304451.1"/>
    </source>
</evidence>
<evidence type="ECO:0000256" key="4">
    <source>
        <dbReference type="ARBA" id="ARBA00022759"/>
    </source>
</evidence>
<dbReference type="Pfam" id="PF02265">
    <property type="entry name" value="S1-P1_nuclease"/>
    <property type="match status" value="1"/>
</dbReference>
<proteinExistence type="inferred from homology"/>
<dbReference type="Proteomes" id="UP001562354">
    <property type="component" value="Unassembled WGS sequence"/>
</dbReference>
<keyword evidence="8" id="KW-0732">Signal</keyword>
<evidence type="ECO:0000256" key="1">
    <source>
        <dbReference type="ARBA" id="ARBA00009547"/>
    </source>
</evidence>
<evidence type="ECO:0000256" key="6">
    <source>
        <dbReference type="ARBA" id="ARBA00023157"/>
    </source>
</evidence>
<dbReference type="Gene3D" id="1.10.575.10">
    <property type="entry name" value="P1 Nuclease"/>
    <property type="match status" value="1"/>
</dbReference>
<name>A0ABR3PE91_9PEZI</name>
<evidence type="ECO:0000256" key="8">
    <source>
        <dbReference type="SAM" id="SignalP"/>
    </source>
</evidence>
<keyword evidence="7" id="KW-0325">Glycoprotein</keyword>
<evidence type="ECO:0000256" key="7">
    <source>
        <dbReference type="ARBA" id="ARBA00023180"/>
    </source>
</evidence>
<dbReference type="InterPro" id="IPR008947">
    <property type="entry name" value="PLipase_C/P1_nuclease_dom_sf"/>
</dbReference>
<comment type="similarity">
    <text evidence="1">Belongs to the nuclease type I family.</text>
</comment>
<dbReference type="InterPro" id="IPR003154">
    <property type="entry name" value="S1/P1nuclease"/>
</dbReference>
<dbReference type="GeneID" id="95977148"/>
<accession>A0ABR3PE91</accession>
<evidence type="ECO:0000256" key="3">
    <source>
        <dbReference type="ARBA" id="ARBA00022723"/>
    </source>
</evidence>
<dbReference type="SUPFAM" id="SSF48537">
    <property type="entry name" value="Phospholipase C/P1 nuclease"/>
    <property type="match status" value="1"/>
</dbReference>
<sequence length="335" mass="36112">MSPLNPATLATALLGSTALWIPQVSAWGTLGHETVAYIAQDRVAAHTKTWAQGILSNTSTSYLAGIATWADTYRYTSAGSYTAPFHFIDAEDSPPKSCSVDYDRDCGTKGCSISAIANYTQRVVSTSLSDTQVNYALRFLVHIIGDLHQPLHDEALSVGGNDIDVTYDGTSTNLHHIWDSNMAEQLVGGYSLKDARTWATTLGKAITSGTYKSQVSSWTKGLDTTDPISSALSWAQEANAYVCSTVIPSGVSAVENKDLSTSYYDDAIPIVELQIARAGVRLAAWLDAIAKDQKVLAKRLDEEQVDLSGMDLLPEARPLSKAKLVREAVGYGCRH</sequence>
<dbReference type="RefSeq" id="XP_069200726.1">
    <property type="nucleotide sequence ID" value="XM_069342919.1"/>
</dbReference>
<reference evidence="9 10" key="1">
    <citation type="submission" date="2024-07" db="EMBL/GenBank/DDBJ databases">
        <title>Draft sequence of the Neodothiora populina.</title>
        <authorList>
            <person name="Drown D.D."/>
            <person name="Schuette U.S."/>
            <person name="Buechlein A.B."/>
            <person name="Rusch D.R."/>
            <person name="Winton L.W."/>
            <person name="Adams G.A."/>
        </authorList>
    </citation>
    <scope>NUCLEOTIDE SEQUENCE [LARGE SCALE GENOMIC DNA]</scope>
    <source>
        <strain evidence="9 10">CPC 39397</strain>
    </source>
</reference>
<keyword evidence="6" id="KW-1015">Disulfide bond</keyword>
<evidence type="ECO:0000256" key="5">
    <source>
        <dbReference type="ARBA" id="ARBA00022801"/>
    </source>
</evidence>
<dbReference type="CDD" id="cd11010">
    <property type="entry name" value="S1-P1_nuclease"/>
    <property type="match status" value="1"/>
</dbReference>
<dbReference type="PANTHER" id="PTHR33146:SF26">
    <property type="entry name" value="ENDONUCLEASE 4"/>
    <property type="match status" value="1"/>
</dbReference>
<organism evidence="9 10">
    <name type="scientific">Neodothiora populina</name>
    <dbReference type="NCBI Taxonomy" id="2781224"/>
    <lineage>
        <taxon>Eukaryota</taxon>
        <taxon>Fungi</taxon>
        <taxon>Dikarya</taxon>
        <taxon>Ascomycota</taxon>
        <taxon>Pezizomycotina</taxon>
        <taxon>Dothideomycetes</taxon>
        <taxon>Dothideomycetidae</taxon>
        <taxon>Dothideales</taxon>
        <taxon>Dothioraceae</taxon>
        <taxon>Neodothiora</taxon>
    </lineage>
</organism>
<keyword evidence="3" id="KW-0479">Metal-binding</keyword>
<feature type="chain" id="PRO_5045831286" description="Nuclease s1" evidence="8">
    <location>
        <begin position="27"/>
        <end position="335"/>
    </location>
</feature>
<keyword evidence="4" id="KW-0255">Endonuclease</keyword>
<protein>
    <recommendedName>
        <fullName evidence="11">Nuclease s1</fullName>
    </recommendedName>
</protein>
<feature type="signal peptide" evidence="8">
    <location>
        <begin position="1"/>
        <end position="26"/>
    </location>
</feature>
<evidence type="ECO:0008006" key="11">
    <source>
        <dbReference type="Google" id="ProtNLM"/>
    </source>
</evidence>
<evidence type="ECO:0000256" key="2">
    <source>
        <dbReference type="ARBA" id="ARBA00022722"/>
    </source>
</evidence>
<keyword evidence="2" id="KW-0540">Nuclease</keyword>
<comment type="caution">
    <text evidence="9">The sequence shown here is derived from an EMBL/GenBank/DDBJ whole genome shotgun (WGS) entry which is preliminary data.</text>
</comment>
<keyword evidence="10" id="KW-1185">Reference proteome</keyword>
<keyword evidence="5" id="KW-0378">Hydrolase</keyword>